<evidence type="ECO:0000256" key="1">
    <source>
        <dbReference type="SAM" id="SignalP"/>
    </source>
</evidence>
<dbReference type="Pfam" id="PF10988">
    <property type="entry name" value="DUF2807"/>
    <property type="match status" value="1"/>
</dbReference>
<evidence type="ECO:0000259" key="2">
    <source>
        <dbReference type="Pfam" id="PF10988"/>
    </source>
</evidence>
<feature type="signal peptide" evidence="1">
    <location>
        <begin position="1"/>
        <end position="24"/>
    </location>
</feature>
<dbReference type="EMBL" id="CP042436">
    <property type="protein sequence ID" value="QEC61843.1"/>
    <property type="molecule type" value="Genomic_DNA"/>
</dbReference>
<dbReference type="InterPro" id="IPR021255">
    <property type="entry name" value="DUF2807"/>
</dbReference>
<feature type="domain" description="Putative auto-transporter adhesin head GIN" evidence="2">
    <location>
        <begin position="43"/>
        <end position="183"/>
    </location>
</feature>
<protein>
    <recommendedName>
        <fullName evidence="2">Putative auto-transporter adhesin head GIN domain-containing protein</fullName>
    </recommendedName>
</protein>
<accession>A0A5B8USC1</accession>
<name>A0A5B8USC1_9SPHI</name>
<dbReference type="OrthoDB" id="796727at2"/>
<evidence type="ECO:0000313" key="3">
    <source>
        <dbReference type="EMBL" id="QEC61843.1"/>
    </source>
</evidence>
<dbReference type="Gene3D" id="2.160.20.120">
    <property type="match status" value="1"/>
</dbReference>
<dbReference type="KEGG" id="mgin:FRZ54_04330"/>
<dbReference type="Proteomes" id="UP000321479">
    <property type="component" value="Chromosome"/>
</dbReference>
<sequence length="202" mass="21990">MKKTILTAAIALTTVFGISLSARAVTGSKTEISTTLTEVSNINQIEVRGNVQLYLTTGNQDKVTVYNNYYADNALVQQQNGALRITSYAADKLVVWVTVNDLSKLSAFDGAQVKSFGKFSALDLTIDLHNNAFAQLDMEAYNTSVTLTGHAGANLSGSAQSSILRFDHSSYLNTTAFIAESVTEKVQPPPFRHFHHYDFASL</sequence>
<keyword evidence="4" id="KW-1185">Reference proteome</keyword>
<organism evidence="3 4">
    <name type="scientific">Mucilaginibacter ginsenosidivorans</name>
    <dbReference type="NCBI Taxonomy" id="398053"/>
    <lineage>
        <taxon>Bacteria</taxon>
        <taxon>Pseudomonadati</taxon>
        <taxon>Bacteroidota</taxon>
        <taxon>Sphingobacteriia</taxon>
        <taxon>Sphingobacteriales</taxon>
        <taxon>Sphingobacteriaceae</taxon>
        <taxon>Mucilaginibacter</taxon>
    </lineage>
</organism>
<feature type="chain" id="PRO_5023143247" description="Putative auto-transporter adhesin head GIN domain-containing protein" evidence="1">
    <location>
        <begin position="25"/>
        <end position="202"/>
    </location>
</feature>
<keyword evidence="1" id="KW-0732">Signal</keyword>
<dbReference type="RefSeq" id="WP_147030420.1">
    <property type="nucleotide sequence ID" value="NZ_CP042436.1"/>
</dbReference>
<evidence type="ECO:0000313" key="4">
    <source>
        <dbReference type="Proteomes" id="UP000321479"/>
    </source>
</evidence>
<gene>
    <name evidence="3" type="ORF">FRZ54_04330</name>
</gene>
<proteinExistence type="predicted"/>
<dbReference type="AlphaFoldDB" id="A0A5B8USC1"/>
<reference evidence="3 4" key="1">
    <citation type="journal article" date="2017" name="Curr. Microbiol.">
        <title>Mucilaginibacter ginsenosidivorans sp. nov., Isolated from Soil of Ginseng Field.</title>
        <authorList>
            <person name="Kim M.M."/>
            <person name="Siddiqi M.Z."/>
            <person name="Im W.T."/>
        </authorList>
    </citation>
    <scope>NUCLEOTIDE SEQUENCE [LARGE SCALE GENOMIC DNA]</scope>
    <source>
        <strain evidence="3 4">Gsoil 3017</strain>
    </source>
</reference>